<dbReference type="AlphaFoldDB" id="A0A846LYG1"/>
<sequence>MTIVYGAAVATLYALGVLNVNSSRDQASANPDLPINGSPSPVTAEEVAPIPPSIEVDKQGHFCNDWVTQNSVEELNAALPISEELIAEGDWPDWAPVSDGVRAKASTVLLTVQGVNSTQVVINDIRAVVQSRRQPVDGLALTRECGGEGAYRLLEVDLDQNPPTATAVETGYTTPPPGEPEWSITPIRFPYEVSVEDAETFAITGYTEEFDVDWVIEVDWTSAGSSGTITADDDGQPFRTTSTSRARDCVIWDQIECFD</sequence>
<evidence type="ECO:0000313" key="2">
    <source>
        <dbReference type="Proteomes" id="UP000552836"/>
    </source>
</evidence>
<name>A0A846LYG1_9ACTN</name>
<dbReference type="RefSeq" id="WP_166754791.1">
    <property type="nucleotide sequence ID" value="NZ_BAABJU010000001.1"/>
</dbReference>
<reference evidence="1 2" key="1">
    <citation type="submission" date="2020-02" db="EMBL/GenBank/DDBJ databases">
        <title>Sequencing the genomes of 1000 actinobacteria strains.</title>
        <authorList>
            <person name="Klenk H.-P."/>
        </authorList>
    </citation>
    <scope>NUCLEOTIDE SEQUENCE [LARGE SCALE GENOMIC DNA]</scope>
    <source>
        <strain evidence="1 2">DSM 45201</strain>
    </source>
</reference>
<accession>A0A846LYG1</accession>
<dbReference type="Proteomes" id="UP000552836">
    <property type="component" value="Unassembled WGS sequence"/>
</dbReference>
<evidence type="ECO:0000313" key="1">
    <source>
        <dbReference type="EMBL" id="NIH67360.1"/>
    </source>
</evidence>
<organism evidence="1 2">
    <name type="scientific">Modestobacter marinus</name>
    <dbReference type="NCBI Taxonomy" id="477641"/>
    <lineage>
        <taxon>Bacteria</taxon>
        <taxon>Bacillati</taxon>
        <taxon>Actinomycetota</taxon>
        <taxon>Actinomycetes</taxon>
        <taxon>Geodermatophilales</taxon>
        <taxon>Geodermatophilaceae</taxon>
        <taxon>Modestobacter</taxon>
    </lineage>
</organism>
<dbReference type="EMBL" id="JAAMPA010000001">
    <property type="protein sequence ID" value="NIH67360.1"/>
    <property type="molecule type" value="Genomic_DNA"/>
</dbReference>
<proteinExistence type="predicted"/>
<gene>
    <name evidence="1" type="ORF">FB380_001806</name>
</gene>
<protein>
    <submittedName>
        <fullName evidence="1">Uncharacterized protein</fullName>
    </submittedName>
</protein>
<comment type="caution">
    <text evidence="1">The sequence shown here is derived from an EMBL/GenBank/DDBJ whole genome shotgun (WGS) entry which is preliminary data.</text>
</comment>